<protein>
    <submittedName>
        <fullName evidence="4">Uncharacterized protein</fullName>
    </submittedName>
</protein>
<dbReference type="Proteomes" id="UP000663305">
    <property type="component" value="Chromosome"/>
</dbReference>
<feature type="coiled-coil region" evidence="1">
    <location>
        <begin position="352"/>
        <end position="394"/>
    </location>
</feature>
<organism evidence="4 5">
    <name type="scientific">Halapricum desulfuricans</name>
    <dbReference type="NCBI Taxonomy" id="2841257"/>
    <lineage>
        <taxon>Archaea</taxon>
        <taxon>Methanobacteriati</taxon>
        <taxon>Methanobacteriota</taxon>
        <taxon>Stenosarchaea group</taxon>
        <taxon>Halobacteria</taxon>
        <taxon>Halobacteriales</taxon>
        <taxon>Haloarculaceae</taxon>
        <taxon>Halapricum</taxon>
    </lineage>
</organism>
<dbReference type="AlphaFoldDB" id="A0A897NI32"/>
<keyword evidence="1" id="KW-0175">Coiled coil</keyword>
<evidence type="ECO:0000256" key="2">
    <source>
        <dbReference type="SAM" id="MobiDB-lite"/>
    </source>
</evidence>
<evidence type="ECO:0000256" key="3">
    <source>
        <dbReference type="SAM" id="Phobius"/>
    </source>
</evidence>
<feature type="transmembrane region" description="Helical" evidence="3">
    <location>
        <begin position="40"/>
        <end position="58"/>
    </location>
</feature>
<feature type="region of interest" description="Disordered" evidence="2">
    <location>
        <begin position="482"/>
        <end position="521"/>
    </location>
</feature>
<dbReference type="EMBL" id="CP064789">
    <property type="protein sequence ID" value="QSG12402.1"/>
    <property type="molecule type" value="Genomic_DNA"/>
</dbReference>
<keyword evidence="3" id="KW-0812">Transmembrane</keyword>
<feature type="compositionally biased region" description="Basic and acidic residues" evidence="2">
    <location>
        <begin position="486"/>
        <end position="501"/>
    </location>
</feature>
<proteinExistence type="predicted"/>
<name>A0A897NI32_9EURY</name>
<evidence type="ECO:0000256" key="1">
    <source>
        <dbReference type="SAM" id="Coils"/>
    </source>
</evidence>
<keyword evidence="3" id="KW-0472">Membrane</keyword>
<gene>
    <name evidence="4" type="ORF">HSBGL_1992</name>
</gene>
<evidence type="ECO:0000313" key="5">
    <source>
        <dbReference type="Proteomes" id="UP000663305"/>
    </source>
</evidence>
<reference evidence="4" key="1">
    <citation type="submission" date="2020-11" db="EMBL/GenBank/DDBJ databases">
        <title>Carbohydrate-dependent, anaerobic sulfur respiration: A novel catabolism in halophilic archaea.</title>
        <authorList>
            <person name="Sorokin D.Y."/>
            <person name="Messina E."/>
            <person name="Smedile F."/>
            <person name="La Cono V."/>
            <person name="Hallsworth J.E."/>
            <person name="Yakimov M.M."/>
        </authorList>
    </citation>
    <scope>NUCLEOTIDE SEQUENCE</scope>
    <source>
        <strain evidence="4">HSR-Bgl</strain>
    </source>
</reference>
<accession>A0A897NI32</accession>
<evidence type="ECO:0000313" key="4">
    <source>
        <dbReference type="EMBL" id="QSG12402.1"/>
    </source>
</evidence>
<sequence>MVYVNSNSVDERHAQSIAVHEAVSDDLEDHYEQQWSRLKLVVVSAVVVMIAGIALVASNQSGPGLALAGVGIVGGLGGGAYVRSRSPEPTVTSIEKGYWTGHLVPDDDGTVVFDATESIESKQFQLRLLDSPEHAQQVKQTLDSMSEYPVVMTDETDVEEEFVQTISTIRSEINDSQTHEISAPVLDEGDPAIDSLSRLIPSAENDTVDTGSVSLSQEEATEQVRTFDEFESMADEDHGESVLLDVSEQSRRIANDLSGLQELATDLLNDHIRRASDMFGLVSYHFYCPDCMTDDIESQLEVRDDGEWYCDTCRSSFDPASGIPRHRIRDEIVLDVWEQLWIEKDDQRREIYESIEDQKAELQEREYEQQREEIRTVEERIKDIRSKIRDLQTEARAKQGMVDVLGDLMDEYDRLQEQKINQFRQDVSQAFETIDEETERVLEETEGVVNDRIEQAESEAEQRAEMLREDERQRQREFLAAQQAAEDERARKKQAEEDKNAARLAHTINQNSANHPDRRGA</sequence>
<keyword evidence="3" id="KW-1133">Transmembrane helix</keyword>